<dbReference type="HOGENOM" id="CLU_088941_1_0_12"/>
<dbReference type="InterPro" id="IPR010412">
    <property type="entry name" value="DUF1007"/>
</dbReference>
<accession>E0RTT4</accession>
<dbReference type="AlphaFoldDB" id="E0RTT4"/>
<proteinExistence type="predicted"/>
<name>E0RTT4_WINT6</name>
<evidence type="ECO:0000313" key="2">
    <source>
        <dbReference type="Proteomes" id="UP000001296"/>
    </source>
</evidence>
<dbReference type="Pfam" id="PF06226">
    <property type="entry name" value="DUF1007"/>
    <property type="match status" value="1"/>
</dbReference>
<organism evidence="1 2">
    <name type="scientific">Winmispira thermophila (strain ATCC 49972 / DSM 6192 / RI 19.B1)</name>
    <name type="common">Spirochaeta thermophila</name>
    <dbReference type="NCBI Taxonomy" id="665571"/>
    <lineage>
        <taxon>Bacteria</taxon>
        <taxon>Pseudomonadati</taxon>
        <taxon>Spirochaetota</taxon>
        <taxon>Spirochaetia</taxon>
        <taxon>Winmispirales</taxon>
        <taxon>Winmispiraceae</taxon>
        <taxon>Winmispira</taxon>
    </lineage>
</organism>
<protein>
    <submittedName>
        <fullName evidence="1">ABC-type uncharacterized transport system periplasmic component-like protein</fullName>
    </submittedName>
</protein>
<reference evidence="1 2" key="2">
    <citation type="journal article" date="2010" name="J. Bacteriol.">
        <title>Genome sequence of the polysaccharide-degrading, thermophilic anaerobe Spirochaeta thermophila DSM 6192.</title>
        <authorList>
            <person name="Angelov A."/>
            <person name="Liebl S."/>
            <person name="Ballschmiter M."/>
            <person name="Bomeke M."/>
            <person name="Lehmann R."/>
            <person name="Liesegang H."/>
            <person name="Daniel R."/>
            <person name="Liebl W."/>
        </authorList>
    </citation>
    <scope>NUCLEOTIDE SEQUENCE [LARGE SCALE GENOMIC DNA]</scope>
    <source>
        <strain evidence="2">ATCC 49972 / DSM 6192 / RI 19.B1</strain>
    </source>
</reference>
<dbReference type="EMBL" id="CP001698">
    <property type="protein sequence ID" value="ADN02459.1"/>
    <property type="molecule type" value="Genomic_DNA"/>
</dbReference>
<dbReference type="KEGG" id="sta:STHERM_c15190"/>
<gene>
    <name evidence="1" type="ordered locus">STHERM_c15190</name>
</gene>
<dbReference type="Proteomes" id="UP000001296">
    <property type="component" value="Chromosome"/>
</dbReference>
<sequence>MLITRLSLSPSFGYHHSMYFLRRTLLPVVFLFGSLHATAHPHMLIITRLTFEFEGARCPGFWVDWDFDRFFSASIIHDFDRDRDGTFNEQEIRLIHDNAFINLEHYGFFVFLRQGETRTNPRKVLHFTASQKDNNVHYRFYVPLPEGFTGEFYVSIFDPSYFCAVKYQEEEPVVVVQKREGAPLPRWNIQENKNYPIYYDPYGPVTDTTIHTKWRPGLETAYPEEVHLVFPGGQ</sequence>
<dbReference type="eggNOG" id="COG3683">
    <property type="taxonomic scope" value="Bacteria"/>
</dbReference>
<reference key="1">
    <citation type="submission" date="2009-08" db="EMBL/GenBank/DDBJ databases">
        <title>The genome sequence of Spirochaeta thermophila DSM6192.</title>
        <authorList>
            <person name="Angelov A."/>
            <person name="Mientus M."/>
            <person name="Wittenberg S."/>
            <person name="Lehmann R."/>
            <person name="Liesegang H."/>
            <person name="Daniel R."/>
            <person name="Liebl W."/>
        </authorList>
    </citation>
    <scope>NUCLEOTIDE SEQUENCE</scope>
    <source>
        <strain>DSM 6192</strain>
    </source>
</reference>
<dbReference type="PaxDb" id="665571-STHERM_c15190"/>
<evidence type="ECO:0000313" key="1">
    <source>
        <dbReference type="EMBL" id="ADN02459.1"/>
    </source>
</evidence>